<comment type="caution">
    <text evidence="2">The sequence shown here is derived from an EMBL/GenBank/DDBJ whole genome shotgun (WGS) entry which is preliminary data.</text>
</comment>
<sequence>MRLRQMIFLTGWVVFILYALLLAPDGNLGYLNQLITMNDPDPFLLMVFSFLGIYPLLYVALLIDEDRSGLPLWPFLLGMFMLGAFALMPYFFLSRARNKREGRIPYWLVKVFHARMFISFLVVVTIALLWYGVSQGYFWFYWHDFQTSNFVHVMTIDFMVLSILTIFVIYWKERRYGKVNRMHWFGSIPILGALFYMFIRKG</sequence>
<dbReference type="PANTHER" id="PTHR36009">
    <property type="match status" value="1"/>
</dbReference>
<evidence type="ECO:0000313" key="2">
    <source>
        <dbReference type="EMBL" id="GEN54538.1"/>
    </source>
</evidence>
<keyword evidence="1" id="KW-0812">Transmembrane</keyword>
<protein>
    <recommendedName>
        <fullName evidence="4">DUF2834 domain-containing protein</fullName>
    </recommendedName>
</protein>
<evidence type="ECO:0000313" key="3">
    <source>
        <dbReference type="Proteomes" id="UP000321886"/>
    </source>
</evidence>
<dbReference type="Proteomes" id="UP000321886">
    <property type="component" value="Unassembled WGS sequence"/>
</dbReference>
<dbReference type="EMBL" id="BJYD01000026">
    <property type="protein sequence ID" value="GEN54538.1"/>
    <property type="molecule type" value="Genomic_DNA"/>
</dbReference>
<organism evidence="2 3">
    <name type="scientific">Halobacillus faecis</name>
    <dbReference type="NCBI Taxonomy" id="360184"/>
    <lineage>
        <taxon>Bacteria</taxon>
        <taxon>Bacillati</taxon>
        <taxon>Bacillota</taxon>
        <taxon>Bacilli</taxon>
        <taxon>Bacillales</taxon>
        <taxon>Bacillaceae</taxon>
        <taxon>Halobacillus</taxon>
    </lineage>
</organism>
<feature type="transmembrane region" description="Helical" evidence="1">
    <location>
        <begin position="153"/>
        <end position="171"/>
    </location>
</feature>
<accession>A0A511WW80</accession>
<reference evidence="2 3" key="1">
    <citation type="submission" date="2019-07" db="EMBL/GenBank/DDBJ databases">
        <title>Whole genome shotgun sequence of Halobacillus faecis NBRC 103569.</title>
        <authorList>
            <person name="Hosoyama A."/>
            <person name="Uohara A."/>
            <person name="Ohji S."/>
            <person name="Ichikawa N."/>
        </authorList>
    </citation>
    <scope>NUCLEOTIDE SEQUENCE [LARGE SCALE GENOMIC DNA]</scope>
    <source>
        <strain evidence="2 3">NBRC 103569</strain>
    </source>
</reference>
<feature type="transmembrane region" description="Helical" evidence="1">
    <location>
        <begin position="75"/>
        <end position="93"/>
    </location>
</feature>
<keyword evidence="1" id="KW-1133">Transmembrane helix</keyword>
<dbReference type="PANTHER" id="PTHR36009:SF3">
    <property type="entry name" value="TRANSMEMBRANE PROTEIN"/>
    <property type="match status" value="1"/>
</dbReference>
<evidence type="ECO:0008006" key="4">
    <source>
        <dbReference type="Google" id="ProtNLM"/>
    </source>
</evidence>
<name>A0A511WW80_9BACI</name>
<feature type="transmembrane region" description="Helical" evidence="1">
    <location>
        <begin position="6"/>
        <end position="23"/>
    </location>
</feature>
<evidence type="ECO:0000256" key="1">
    <source>
        <dbReference type="SAM" id="Phobius"/>
    </source>
</evidence>
<dbReference type="AlphaFoldDB" id="A0A511WW80"/>
<keyword evidence="3" id="KW-1185">Reference proteome</keyword>
<feature type="transmembrane region" description="Helical" evidence="1">
    <location>
        <begin position="43"/>
        <end position="63"/>
    </location>
</feature>
<dbReference type="RefSeq" id="WP_246139334.1">
    <property type="nucleotide sequence ID" value="NZ_BJYD01000026.1"/>
</dbReference>
<feature type="transmembrane region" description="Helical" evidence="1">
    <location>
        <begin position="183"/>
        <end position="199"/>
    </location>
</feature>
<keyword evidence="1" id="KW-0472">Membrane</keyword>
<feature type="transmembrane region" description="Helical" evidence="1">
    <location>
        <begin position="114"/>
        <end position="133"/>
    </location>
</feature>
<gene>
    <name evidence="2" type="ORF">HFA01_28000</name>
</gene>
<proteinExistence type="predicted"/>